<keyword evidence="3 5" id="KW-0949">S-adenosyl-L-methionine</keyword>
<dbReference type="InterPro" id="IPR003742">
    <property type="entry name" value="RlmH-like"/>
</dbReference>
<comment type="subunit">
    <text evidence="5">Homodimer.</text>
</comment>
<dbReference type="PANTHER" id="PTHR33603">
    <property type="entry name" value="METHYLTRANSFERASE"/>
    <property type="match status" value="1"/>
</dbReference>
<gene>
    <name evidence="5 6" type="primary">rlmH</name>
    <name evidence="6" type="ORF">MTUNDRAET4_1426</name>
</gene>
<feature type="binding site" evidence="5">
    <location>
        <position position="108"/>
    </location>
    <ligand>
        <name>S-adenosyl-L-methionine</name>
        <dbReference type="ChEBI" id="CHEBI:59789"/>
    </ligand>
</feature>
<sequence length="160" mass="17124">MRLVLFCVGRSKAGAERELALRYIERANAAGRAIGFAGVELRELDESRARRPNDRKADEAKAILGALPPGAELIALDEGGKLLPSREFASHLGKRRDQGAPALALVIGGADGLGADVRAAASLTLSFGPMTFPHQLVKIMAAEQIYRAMTILAGHPYHRD</sequence>
<keyword evidence="1 5" id="KW-0489">Methyltransferase</keyword>
<evidence type="ECO:0000313" key="6">
    <source>
        <dbReference type="EMBL" id="VFU08319.1"/>
    </source>
</evidence>
<evidence type="ECO:0000256" key="2">
    <source>
        <dbReference type="ARBA" id="ARBA00022679"/>
    </source>
</evidence>
<dbReference type="GO" id="GO:0070038">
    <property type="term" value="F:rRNA (pseudouridine-N3-)-methyltransferase activity"/>
    <property type="evidence" value="ECO:0007669"/>
    <property type="project" value="UniProtKB-UniRule"/>
</dbReference>
<evidence type="ECO:0000313" key="7">
    <source>
        <dbReference type="Proteomes" id="UP000294360"/>
    </source>
</evidence>
<feature type="binding site" evidence="5">
    <location>
        <begin position="127"/>
        <end position="132"/>
    </location>
    <ligand>
        <name>S-adenosyl-L-methionine</name>
        <dbReference type="ChEBI" id="CHEBI:59789"/>
    </ligand>
</feature>
<dbReference type="EMBL" id="LR536450">
    <property type="protein sequence ID" value="VFU08319.1"/>
    <property type="molecule type" value="Genomic_DNA"/>
</dbReference>
<dbReference type="HAMAP" id="MF_00658">
    <property type="entry name" value="23SrRNA_methyltr_H"/>
    <property type="match status" value="1"/>
</dbReference>
<evidence type="ECO:0000256" key="4">
    <source>
        <dbReference type="ARBA" id="ARBA00038303"/>
    </source>
</evidence>
<keyword evidence="2 5" id="KW-0808">Transferase</keyword>
<dbReference type="NCBIfam" id="NF000989">
    <property type="entry name" value="PRK00103.2-3"/>
    <property type="match status" value="1"/>
</dbReference>
<dbReference type="RefSeq" id="WP_134488270.1">
    <property type="nucleotide sequence ID" value="NZ_CP139089.1"/>
</dbReference>
<evidence type="ECO:0000256" key="1">
    <source>
        <dbReference type="ARBA" id="ARBA00022603"/>
    </source>
</evidence>
<dbReference type="OrthoDB" id="9806643at2"/>
<organism evidence="6 7">
    <name type="scientific">Methylocella tundrae</name>
    <dbReference type="NCBI Taxonomy" id="227605"/>
    <lineage>
        <taxon>Bacteria</taxon>
        <taxon>Pseudomonadati</taxon>
        <taxon>Pseudomonadota</taxon>
        <taxon>Alphaproteobacteria</taxon>
        <taxon>Hyphomicrobiales</taxon>
        <taxon>Beijerinckiaceae</taxon>
        <taxon>Methylocella</taxon>
    </lineage>
</organism>
<dbReference type="InterPro" id="IPR029026">
    <property type="entry name" value="tRNA_m1G_MTases_N"/>
</dbReference>
<comment type="subcellular location">
    <subcellularLocation>
        <location evidence="5">Cytoplasm</location>
    </subcellularLocation>
</comment>
<comment type="catalytic activity">
    <reaction evidence="5">
        <text>pseudouridine(1915) in 23S rRNA + S-adenosyl-L-methionine = N(3)-methylpseudouridine(1915) in 23S rRNA + S-adenosyl-L-homocysteine + H(+)</text>
        <dbReference type="Rhea" id="RHEA:42752"/>
        <dbReference type="Rhea" id="RHEA-COMP:10221"/>
        <dbReference type="Rhea" id="RHEA-COMP:10222"/>
        <dbReference type="ChEBI" id="CHEBI:15378"/>
        <dbReference type="ChEBI" id="CHEBI:57856"/>
        <dbReference type="ChEBI" id="CHEBI:59789"/>
        <dbReference type="ChEBI" id="CHEBI:65314"/>
        <dbReference type="ChEBI" id="CHEBI:74486"/>
        <dbReference type="EC" id="2.1.1.177"/>
    </reaction>
</comment>
<dbReference type="CDD" id="cd18081">
    <property type="entry name" value="RlmH-like"/>
    <property type="match status" value="1"/>
</dbReference>
<comment type="function">
    <text evidence="5">Specifically methylates the pseudouridine at position 1915 (m3Psi1915) in 23S rRNA.</text>
</comment>
<keyword evidence="5" id="KW-0698">rRNA processing</keyword>
<dbReference type="Pfam" id="PF02590">
    <property type="entry name" value="SPOUT_MTase"/>
    <property type="match status" value="1"/>
</dbReference>
<dbReference type="PIRSF" id="PIRSF004505">
    <property type="entry name" value="MT_bac"/>
    <property type="match status" value="1"/>
</dbReference>
<dbReference type="Gene3D" id="3.40.1280.10">
    <property type="match status" value="1"/>
</dbReference>
<dbReference type="PANTHER" id="PTHR33603:SF1">
    <property type="entry name" value="RIBOSOMAL RNA LARGE SUBUNIT METHYLTRANSFERASE H"/>
    <property type="match status" value="1"/>
</dbReference>
<accession>A0A4U8Z0L5</accession>
<dbReference type="SUPFAM" id="SSF75217">
    <property type="entry name" value="alpha/beta knot"/>
    <property type="match status" value="1"/>
</dbReference>
<evidence type="ECO:0000256" key="5">
    <source>
        <dbReference type="HAMAP-Rule" id="MF_00658"/>
    </source>
</evidence>
<comment type="similarity">
    <text evidence="4 5">Belongs to the RNA methyltransferase RlmH family.</text>
</comment>
<proteinExistence type="inferred from homology"/>
<dbReference type="GO" id="GO:0005737">
    <property type="term" value="C:cytoplasm"/>
    <property type="evidence" value="ECO:0007669"/>
    <property type="project" value="UniProtKB-SubCell"/>
</dbReference>
<dbReference type="KEGG" id="mtun:MTUNDRAET4_1426"/>
<dbReference type="EC" id="2.1.1.177" evidence="5"/>
<dbReference type="AlphaFoldDB" id="A0A4U8Z0L5"/>
<evidence type="ECO:0000256" key="3">
    <source>
        <dbReference type="ARBA" id="ARBA00022691"/>
    </source>
</evidence>
<reference evidence="6 7" key="1">
    <citation type="submission" date="2019-03" db="EMBL/GenBank/DDBJ databases">
        <authorList>
            <person name="Kox A.R. M."/>
        </authorList>
    </citation>
    <scope>NUCLEOTIDE SEQUENCE [LARGE SCALE GENOMIC DNA]</scope>
    <source>
        <strain evidence="6">MTUNDRAET4 annotated genome</strain>
    </source>
</reference>
<protein>
    <recommendedName>
        <fullName evidence="5">Ribosomal RNA large subunit methyltransferase H</fullName>
        <ecNumber evidence="5">2.1.1.177</ecNumber>
    </recommendedName>
    <alternativeName>
        <fullName evidence="5">23S rRNA (pseudouridine1915-N3)-methyltransferase</fullName>
    </alternativeName>
    <alternativeName>
        <fullName evidence="5">23S rRNA m3Psi1915 methyltransferase</fullName>
    </alternativeName>
    <alternativeName>
        <fullName evidence="5">rRNA (pseudouridine-N3-)-methyltransferase RlmH</fullName>
    </alternativeName>
</protein>
<keyword evidence="5" id="KW-0963">Cytoplasm</keyword>
<dbReference type="InterPro" id="IPR029028">
    <property type="entry name" value="Alpha/beta_knot_MTases"/>
</dbReference>
<dbReference type="Proteomes" id="UP000294360">
    <property type="component" value="Chromosome"/>
</dbReference>
<name>A0A4U8Z0L5_METTU</name>
<feature type="binding site" evidence="5">
    <location>
        <position position="76"/>
    </location>
    <ligand>
        <name>S-adenosyl-L-methionine</name>
        <dbReference type="ChEBI" id="CHEBI:59789"/>
    </ligand>
</feature>